<evidence type="ECO:0000256" key="1">
    <source>
        <dbReference type="SAM" id="MobiDB-lite"/>
    </source>
</evidence>
<sequence>MTDLPRNRSGSNPEQLKETGNVTIKVEDNDLSEMETDNLLEQMENAELDMKVEFQYTTAMLLEKVVPENNSVDVQTEIKIEDITQENLLYNDPTSVEIESEDCFTDEMEIHEEKFNADFTDSL</sequence>
<organism evidence="2">
    <name type="scientific">Graphocephala atropunctata</name>
    <dbReference type="NCBI Taxonomy" id="36148"/>
    <lineage>
        <taxon>Eukaryota</taxon>
        <taxon>Metazoa</taxon>
        <taxon>Ecdysozoa</taxon>
        <taxon>Arthropoda</taxon>
        <taxon>Hexapoda</taxon>
        <taxon>Insecta</taxon>
        <taxon>Pterygota</taxon>
        <taxon>Neoptera</taxon>
        <taxon>Paraneoptera</taxon>
        <taxon>Hemiptera</taxon>
        <taxon>Auchenorrhyncha</taxon>
        <taxon>Membracoidea</taxon>
        <taxon>Cicadellidae</taxon>
        <taxon>Cicadellinae</taxon>
        <taxon>Cicadellini</taxon>
        <taxon>Graphocephala</taxon>
    </lineage>
</organism>
<protein>
    <submittedName>
        <fullName evidence="2">Uncharacterized protein</fullName>
    </submittedName>
</protein>
<dbReference type="AlphaFoldDB" id="A0A1B6MPV1"/>
<gene>
    <name evidence="2" type="ORF">g.16198</name>
</gene>
<feature type="compositionally biased region" description="Polar residues" evidence="1">
    <location>
        <begin position="8"/>
        <end position="22"/>
    </location>
</feature>
<reference evidence="2" key="1">
    <citation type="submission" date="2015-11" db="EMBL/GenBank/DDBJ databases">
        <title>De novo transcriptome assembly of four potential Pierce s Disease insect vectors from Arizona vineyards.</title>
        <authorList>
            <person name="Tassone E.E."/>
        </authorList>
    </citation>
    <scope>NUCLEOTIDE SEQUENCE</scope>
</reference>
<proteinExistence type="predicted"/>
<feature type="region of interest" description="Disordered" evidence="1">
    <location>
        <begin position="1"/>
        <end position="23"/>
    </location>
</feature>
<evidence type="ECO:0000313" key="2">
    <source>
        <dbReference type="EMBL" id="JAT37964.1"/>
    </source>
</evidence>
<feature type="non-terminal residue" evidence="2">
    <location>
        <position position="123"/>
    </location>
</feature>
<accession>A0A1B6MPV1</accession>
<dbReference type="EMBL" id="GEBQ01002013">
    <property type="protein sequence ID" value="JAT37964.1"/>
    <property type="molecule type" value="Transcribed_RNA"/>
</dbReference>
<name>A0A1B6MPV1_9HEMI</name>